<dbReference type="InterPro" id="IPR033940">
    <property type="entry name" value="IPMI_Swivel"/>
</dbReference>
<evidence type="ECO:0000256" key="9">
    <source>
        <dbReference type="ARBA" id="ARBA00023304"/>
    </source>
</evidence>
<evidence type="ECO:0000256" key="5">
    <source>
        <dbReference type="ARBA" id="ARBA00011271"/>
    </source>
</evidence>
<dbReference type="InterPro" id="IPR000573">
    <property type="entry name" value="AconitaseA/IPMdHydase_ssu_swvl"/>
</dbReference>
<dbReference type="RefSeq" id="WP_056953218.1">
    <property type="nucleotide sequence ID" value="NZ_AZFK01000001.1"/>
</dbReference>
<dbReference type="CDD" id="cd01577">
    <property type="entry name" value="IPMI_Swivel"/>
    <property type="match status" value="1"/>
</dbReference>
<dbReference type="Gene3D" id="3.20.19.10">
    <property type="entry name" value="Aconitase, domain 4"/>
    <property type="match status" value="1"/>
</dbReference>
<sequence length="195" mass="22133">MEKFTVHQGTPMPIMNDDIDTDQLLPKQFLKRLTKRGYGDVLFYEWRYQADGVTPQENFILNEPARQQASILITGDNFGIGSSREHAVWALRDWGFKAIIAGSFGPILYMNCTKNGVLPIELEQAARETLSELPPTAKVTIDLVHQTVKCGALSWKFTINPAWKEKFLKGEDDIDQTMKFADQIAAYEAQMSPYQ</sequence>
<evidence type="ECO:0000256" key="10">
    <source>
        <dbReference type="HAMAP-Rule" id="MF_01031"/>
    </source>
</evidence>
<evidence type="ECO:0000256" key="2">
    <source>
        <dbReference type="ARBA" id="ARBA00002695"/>
    </source>
</evidence>
<comment type="catalytic activity">
    <reaction evidence="1 10">
        <text>(2R,3S)-3-isopropylmalate = (2S)-2-isopropylmalate</text>
        <dbReference type="Rhea" id="RHEA:32287"/>
        <dbReference type="ChEBI" id="CHEBI:1178"/>
        <dbReference type="ChEBI" id="CHEBI:35121"/>
        <dbReference type="EC" id="4.2.1.33"/>
    </reaction>
</comment>
<dbReference type="EC" id="4.2.1.33" evidence="10"/>
<evidence type="ECO:0000256" key="7">
    <source>
        <dbReference type="ARBA" id="ARBA00022605"/>
    </source>
</evidence>
<dbReference type="HAMAP" id="MF_01031">
    <property type="entry name" value="LeuD_type1"/>
    <property type="match status" value="1"/>
</dbReference>
<evidence type="ECO:0000313" key="12">
    <source>
        <dbReference type="EMBL" id="KRL92653.1"/>
    </source>
</evidence>
<feature type="domain" description="Aconitase A/isopropylmalate dehydratase small subunit swivel" evidence="11">
    <location>
        <begin position="1"/>
        <end position="124"/>
    </location>
</feature>
<dbReference type="EMBL" id="AZFK01000001">
    <property type="protein sequence ID" value="KRL92653.1"/>
    <property type="molecule type" value="Genomic_DNA"/>
</dbReference>
<dbReference type="UniPathway" id="UPA00048">
    <property type="reaction ID" value="UER00071"/>
</dbReference>
<dbReference type="AlphaFoldDB" id="A0A0R1UH71"/>
<comment type="caution">
    <text evidence="12">The sequence shown here is derived from an EMBL/GenBank/DDBJ whole genome shotgun (WGS) entry which is preliminary data.</text>
</comment>
<dbReference type="PANTHER" id="PTHR43345">
    <property type="entry name" value="3-ISOPROPYLMALATE DEHYDRATASE SMALL SUBUNIT 2-RELATED-RELATED"/>
    <property type="match status" value="1"/>
</dbReference>
<dbReference type="GO" id="GO:0009098">
    <property type="term" value="P:L-leucine biosynthetic process"/>
    <property type="evidence" value="ECO:0007669"/>
    <property type="project" value="UniProtKB-UniRule"/>
</dbReference>
<dbReference type="Pfam" id="PF00694">
    <property type="entry name" value="Aconitase_C"/>
    <property type="match status" value="1"/>
</dbReference>
<dbReference type="InterPro" id="IPR004431">
    <property type="entry name" value="3-IsopropMal_deHydase_ssu"/>
</dbReference>
<evidence type="ECO:0000259" key="11">
    <source>
        <dbReference type="Pfam" id="PF00694"/>
    </source>
</evidence>
<dbReference type="Proteomes" id="UP000050816">
    <property type="component" value="Unassembled WGS sequence"/>
</dbReference>
<evidence type="ECO:0000256" key="8">
    <source>
        <dbReference type="ARBA" id="ARBA00023239"/>
    </source>
</evidence>
<dbReference type="InterPro" id="IPR015928">
    <property type="entry name" value="Aconitase/3IPM_dehydase_swvl"/>
</dbReference>
<accession>A0A0R1UH71</accession>
<dbReference type="PANTHER" id="PTHR43345:SF5">
    <property type="entry name" value="3-ISOPROPYLMALATE DEHYDRATASE SMALL SUBUNIT"/>
    <property type="match status" value="1"/>
</dbReference>
<evidence type="ECO:0000256" key="3">
    <source>
        <dbReference type="ARBA" id="ARBA00004729"/>
    </source>
</evidence>
<comment type="similarity">
    <text evidence="4 10">Belongs to the LeuD family. LeuD type 1 subfamily.</text>
</comment>
<evidence type="ECO:0000313" key="13">
    <source>
        <dbReference type="Proteomes" id="UP000050816"/>
    </source>
</evidence>
<name>A0A0R1UH71_9LACO</name>
<evidence type="ECO:0000256" key="1">
    <source>
        <dbReference type="ARBA" id="ARBA00000491"/>
    </source>
</evidence>
<dbReference type="GO" id="GO:0003861">
    <property type="term" value="F:3-isopropylmalate dehydratase activity"/>
    <property type="evidence" value="ECO:0007669"/>
    <property type="project" value="UniProtKB-UniRule"/>
</dbReference>
<comment type="pathway">
    <text evidence="3 10">Amino-acid biosynthesis; L-leucine biosynthesis; L-leucine from 3-methyl-2-oxobutanoate: step 2/4.</text>
</comment>
<gene>
    <name evidence="10" type="primary">leuD</name>
    <name evidence="12" type="ORF">FC43_GL000642</name>
</gene>
<proteinExistence type="inferred from homology"/>
<comment type="subunit">
    <text evidence="5 10">Heterodimer of LeuC and LeuD.</text>
</comment>
<organism evidence="12 13">
    <name type="scientific">Limosilactobacillus ingluviei DSM 15946</name>
    <dbReference type="NCBI Taxonomy" id="1423760"/>
    <lineage>
        <taxon>Bacteria</taxon>
        <taxon>Bacillati</taxon>
        <taxon>Bacillota</taxon>
        <taxon>Bacilli</taxon>
        <taxon>Lactobacillales</taxon>
        <taxon>Lactobacillaceae</taxon>
        <taxon>Limosilactobacillus</taxon>
    </lineage>
</organism>
<keyword evidence="9 10" id="KW-0100">Branched-chain amino acid biosynthesis</keyword>
<evidence type="ECO:0000256" key="4">
    <source>
        <dbReference type="ARBA" id="ARBA00009845"/>
    </source>
</evidence>
<keyword evidence="7 10" id="KW-0028">Amino-acid biosynthesis</keyword>
<dbReference type="GO" id="GO:0009316">
    <property type="term" value="C:3-isopropylmalate dehydratase complex"/>
    <property type="evidence" value="ECO:0007669"/>
    <property type="project" value="InterPro"/>
</dbReference>
<dbReference type="NCBIfam" id="TIGR00171">
    <property type="entry name" value="leuD"/>
    <property type="match status" value="1"/>
</dbReference>
<comment type="function">
    <text evidence="2 10">Catalyzes the isomerization between 2-isopropylmalate and 3-isopropylmalate, via the formation of 2-isopropylmaleate.</text>
</comment>
<dbReference type="SUPFAM" id="SSF52016">
    <property type="entry name" value="LeuD/IlvD-like"/>
    <property type="match status" value="1"/>
</dbReference>
<protein>
    <recommendedName>
        <fullName evidence="10">3-isopropylmalate dehydratase small subunit</fullName>
        <ecNumber evidence="10">4.2.1.33</ecNumber>
    </recommendedName>
    <alternativeName>
        <fullName evidence="10">Alpha-IPM isomerase</fullName>
        <shortName evidence="10">IPMI</shortName>
    </alternativeName>
    <alternativeName>
        <fullName evidence="10">Isopropylmalate isomerase</fullName>
    </alternativeName>
</protein>
<evidence type="ECO:0000256" key="6">
    <source>
        <dbReference type="ARBA" id="ARBA00022430"/>
    </source>
</evidence>
<dbReference type="PATRIC" id="fig|1423760.3.peg.665"/>
<keyword evidence="6 10" id="KW-0432">Leucine biosynthesis</keyword>
<keyword evidence="8 10" id="KW-0456">Lyase</keyword>
<reference evidence="12 13" key="1">
    <citation type="journal article" date="2015" name="Genome Announc.">
        <title>Expanding the biotechnology potential of lactobacilli through comparative genomics of 213 strains and associated genera.</title>
        <authorList>
            <person name="Sun Z."/>
            <person name="Harris H.M."/>
            <person name="McCann A."/>
            <person name="Guo C."/>
            <person name="Argimon S."/>
            <person name="Zhang W."/>
            <person name="Yang X."/>
            <person name="Jeffery I.B."/>
            <person name="Cooney J.C."/>
            <person name="Kagawa T.F."/>
            <person name="Liu W."/>
            <person name="Song Y."/>
            <person name="Salvetti E."/>
            <person name="Wrobel A."/>
            <person name="Rasinkangas P."/>
            <person name="Parkhill J."/>
            <person name="Rea M.C."/>
            <person name="O'Sullivan O."/>
            <person name="Ritari J."/>
            <person name="Douillard F.P."/>
            <person name="Paul Ross R."/>
            <person name="Yang R."/>
            <person name="Briner A.E."/>
            <person name="Felis G.E."/>
            <person name="de Vos W.M."/>
            <person name="Barrangou R."/>
            <person name="Klaenhammer T.R."/>
            <person name="Caufield P.W."/>
            <person name="Cui Y."/>
            <person name="Zhang H."/>
            <person name="O'Toole P.W."/>
        </authorList>
    </citation>
    <scope>NUCLEOTIDE SEQUENCE [LARGE SCALE GENOMIC DNA]</scope>
    <source>
        <strain evidence="12 13">DSM 15946</strain>
    </source>
</reference>
<dbReference type="InterPro" id="IPR050075">
    <property type="entry name" value="LeuD"/>
</dbReference>
<dbReference type="NCBIfam" id="NF002458">
    <property type="entry name" value="PRK01641.1"/>
    <property type="match status" value="1"/>
</dbReference>